<dbReference type="InterPro" id="IPR036388">
    <property type="entry name" value="WH-like_DNA-bd_sf"/>
</dbReference>
<dbReference type="GO" id="GO:0006352">
    <property type="term" value="P:DNA-templated transcription initiation"/>
    <property type="evidence" value="ECO:0007669"/>
    <property type="project" value="InterPro"/>
</dbReference>
<feature type="region of interest" description="Disordered" evidence="6">
    <location>
        <begin position="1"/>
        <end position="24"/>
    </location>
</feature>
<dbReference type="SUPFAM" id="SSF88946">
    <property type="entry name" value="Sigma2 domain of RNA polymerase sigma factors"/>
    <property type="match status" value="1"/>
</dbReference>
<keyword evidence="4 5" id="KW-0804">Transcription</keyword>
<evidence type="ECO:0000313" key="10">
    <source>
        <dbReference type="EMBL" id="QNE37032.1"/>
    </source>
</evidence>
<evidence type="ECO:0000259" key="7">
    <source>
        <dbReference type="Pfam" id="PF04542"/>
    </source>
</evidence>
<dbReference type="GO" id="GO:0003677">
    <property type="term" value="F:DNA binding"/>
    <property type="evidence" value="ECO:0007669"/>
    <property type="project" value="UniProtKB-KW"/>
</dbReference>
<evidence type="ECO:0000256" key="1">
    <source>
        <dbReference type="ARBA" id="ARBA00010641"/>
    </source>
</evidence>
<evidence type="ECO:0000256" key="5">
    <source>
        <dbReference type="RuleBase" id="RU000716"/>
    </source>
</evidence>
<proteinExistence type="inferred from homology"/>
<dbReference type="Gene3D" id="1.10.1740.10">
    <property type="match status" value="1"/>
</dbReference>
<dbReference type="InterPro" id="IPR013325">
    <property type="entry name" value="RNA_pol_sigma_r2"/>
</dbReference>
<reference evidence="11" key="1">
    <citation type="submission" date="2019-09" db="EMBL/GenBank/DDBJ databases">
        <title>Antimicrobial potential of Antarctic Bacteria.</title>
        <authorList>
            <person name="Benaud N."/>
            <person name="Edwards R.J."/>
            <person name="Ferrari B.C."/>
        </authorList>
    </citation>
    <scope>NUCLEOTIDE SEQUENCE [LARGE SCALE GENOMIC DNA]</scope>
    <source>
        <strain evidence="11">INR9</strain>
    </source>
</reference>
<dbReference type="InterPro" id="IPR046531">
    <property type="entry name" value="DUF6596"/>
</dbReference>
<dbReference type="Pfam" id="PF04542">
    <property type="entry name" value="Sigma70_r2"/>
    <property type="match status" value="1"/>
</dbReference>
<keyword evidence="5" id="KW-0238">DNA-binding</keyword>
<dbReference type="Gene3D" id="1.10.10.10">
    <property type="entry name" value="Winged helix-like DNA-binding domain superfamily/Winged helix DNA-binding domain"/>
    <property type="match status" value="1"/>
</dbReference>
<dbReference type="InterPro" id="IPR014284">
    <property type="entry name" value="RNA_pol_sigma-70_dom"/>
</dbReference>
<dbReference type="GO" id="GO:0016987">
    <property type="term" value="F:sigma factor activity"/>
    <property type="evidence" value="ECO:0007669"/>
    <property type="project" value="UniProtKB-KW"/>
</dbReference>
<evidence type="ECO:0000256" key="4">
    <source>
        <dbReference type="ARBA" id="ARBA00023163"/>
    </source>
</evidence>
<evidence type="ECO:0000256" key="3">
    <source>
        <dbReference type="ARBA" id="ARBA00023082"/>
    </source>
</evidence>
<dbReference type="Pfam" id="PF20239">
    <property type="entry name" value="DUF6596"/>
    <property type="match status" value="1"/>
</dbReference>
<evidence type="ECO:0000313" key="11">
    <source>
        <dbReference type="Proteomes" id="UP000515511"/>
    </source>
</evidence>
<dbReference type="Pfam" id="PF08281">
    <property type="entry name" value="Sigma70_r4_2"/>
    <property type="match status" value="1"/>
</dbReference>
<dbReference type="SUPFAM" id="SSF88659">
    <property type="entry name" value="Sigma3 and sigma4 domains of RNA polymerase sigma factors"/>
    <property type="match status" value="1"/>
</dbReference>
<dbReference type="GO" id="GO:0006950">
    <property type="term" value="P:response to stress"/>
    <property type="evidence" value="ECO:0007669"/>
    <property type="project" value="UniProtKB-ARBA"/>
</dbReference>
<keyword evidence="2 5" id="KW-0805">Transcription regulation</keyword>
<dbReference type="InterPro" id="IPR000838">
    <property type="entry name" value="RNA_pol_sigma70_ECF_CS"/>
</dbReference>
<dbReference type="InterPro" id="IPR013249">
    <property type="entry name" value="RNA_pol_sigma70_r4_t2"/>
</dbReference>
<dbReference type="AlphaFoldDB" id="A0A7G6YEW7"/>
<evidence type="ECO:0000256" key="6">
    <source>
        <dbReference type="SAM" id="MobiDB-lite"/>
    </source>
</evidence>
<evidence type="ECO:0000256" key="2">
    <source>
        <dbReference type="ARBA" id="ARBA00023015"/>
    </source>
</evidence>
<dbReference type="PANTHER" id="PTHR47756:SF1">
    <property type="entry name" value="BLL0085 PROTEIN"/>
    <property type="match status" value="1"/>
</dbReference>
<dbReference type="Proteomes" id="UP000515511">
    <property type="component" value="Chromosome"/>
</dbReference>
<dbReference type="PROSITE" id="PS01063">
    <property type="entry name" value="SIGMA70_ECF"/>
    <property type="match status" value="1"/>
</dbReference>
<dbReference type="InterPro" id="IPR013324">
    <property type="entry name" value="RNA_pol_sigma_r3/r4-like"/>
</dbReference>
<dbReference type="EMBL" id="CP043641">
    <property type="protein sequence ID" value="QNE37032.1"/>
    <property type="molecule type" value="Genomic_DNA"/>
</dbReference>
<dbReference type="PANTHER" id="PTHR47756">
    <property type="entry name" value="BLL6612 PROTEIN-RELATED"/>
    <property type="match status" value="1"/>
</dbReference>
<dbReference type="NCBIfam" id="TIGR02937">
    <property type="entry name" value="sigma70-ECF"/>
    <property type="match status" value="1"/>
</dbReference>
<name>A0A7G6YEW7_9MICO</name>
<evidence type="ECO:0000259" key="9">
    <source>
        <dbReference type="Pfam" id="PF20239"/>
    </source>
</evidence>
<keyword evidence="3 5" id="KW-0731">Sigma factor</keyword>
<protein>
    <recommendedName>
        <fullName evidence="5">RNA polymerase sigma factor</fullName>
    </recommendedName>
</protein>
<feature type="domain" description="RNA polymerase sigma-70 region 2" evidence="7">
    <location>
        <begin position="58"/>
        <end position="117"/>
    </location>
</feature>
<accession>A0A7G6YEW7</accession>
<dbReference type="KEGG" id="lse:F1C12_19215"/>
<gene>
    <name evidence="10" type="ORF">F1C12_19215</name>
</gene>
<organism evidence="10 11">
    <name type="scientific">Leifsonia shinshuensis</name>
    <dbReference type="NCBI Taxonomy" id="150026"/>
    <lineage>
        <taxon>Bacteria</taxon>
        <taxon>Bacillati</taxon>
        <taxon>Actinomycetota</taxon>
        <taxon>Actinomycetes</taxon>
        <taxon>Micrococcales</taxon>
        <taxon>Microbacteriaceae</taxon>
        <taxon>Leifsonia</taxon>
    </lineage>
</organism>
<feature type="domain" description="RNA polymerase sigma factor 70 region 4 type 2" evidence="8">
    <location>
        <begin position="156"/>
        <end position="204"/>
    </location>
</feature>
<dbReference type="InterPro" id="IPR007627">
    <property type="entry name" value="RNA_pol_sigma70_r2"/>
</dbReference>
<feature type="domain" description="DUF6596" evidence="9">
    <location>
        <begin position="222"/>
        <end position="322"/>
    </location>
</feature>
<sequence>MGETGAPRSWQSRGAPHPHGRADVNAGGAVVVEREGAATDRATLDAVDAVWRIESGKLVAGLARWTGDVGLAEELAQDALVAALEQWPDAGIPRNPGAWLTTVAKRRAIDGWRRRERLDERYAALARDLEQQESDDPAAVVEEEIQDDLLRLVFVACHPVLASSARVALTLKLLGGLTTEEIARAFLVPVPTIAQRIVRAKRTLSAAHVPFEVPDRAEYPERLASVLEVVYLIFNEGYSATAGDDWMRPDLCQEALRLGRVLAELTPREPEVHGLVALMEFQASRLPARATADGEPILLQDQDRTRWDRILIGRGVAALARADRLVGSRGRGPYALQAAIAACHATAPAPEDTDWEEIVALYGALAALRPSAVVELNRAVALSMAYGPAAGLDVVDRLALSGELESYHLLPSVRADLLLKLGRSAEAEEEFRRAAAMTGNERERALLLARAQEAATA</sequence>
<evidence type="ECO:0000259" key="8">
    <source>
        <dbReference type="Pfam" id="PF08281"/>
    </source>
</evidence>
<comment type="similarity">
    <text evidence="1 5">Belongs to the sigma-70 factor family. ECF subfamily.</text>
</comment>